<evidence type="ECO:0000256" key="10">
    <source>
        <dbReference type="ARBA" id="ARBA00030592"/>
    </source>
</evidence>
<evidence type="ECO:0000313" key="14">
    <source>
        <dbReference type="Proteomes" id="UP001652661"/>
    </source>
</evidence>
<dbReference type="SUPFAM" id="SSF53244">
    <property type="entry name" value="MurD-like peptide ligases, peptide-binding domain"/>
    <property type="match status" value="1"/>
</dbReference>
<dbReference type="PANTHER" id="PTHR11136">
    <property type="entry name" value="FOLYLPOLYGLUTAMATE SYNTHASE-RELATED"/>
    <property type="match status" value="1"/>
</dbReference>
<evidence type="ECO:0000256" key="9">
    <source>
        <dbReference type="ARBA" id="ARBA00022842"/>
    </source>
</evidence>
<evidence type="ECO:0000256" key="2">
    <source>
        <dbReference type="ARBA" id="ARBA00008276"/>
    </source>
</evidence>
<dbReference type="EC" id="6.3.2.17" evidence="3"/>
<dbReference type="Proteomes" id="UP001652661">
    <property type="component" value="Chromosome X"/>
</dbReference>
<dbReference type="Gene3D" id="3.90.190.20">
    <property type="entry name" value="Mur ligase, C-terminal domain"/>
    <property type="match status" value="1"/>
</dbReference>
<reference evidence="15" key="1">
    <citation type="submission" date="2025-08" db="UniProtKB">
        <authorList>
            <consortium name="RefSeq"/>
        </authorList>
    </citation>
    <scope>IDENTIFICATION</scope>
    <source>
        <strain evidence="15">14028-0561.14</strain>
        <tissue evidence="15">Whole fly</tissue>
    </source>
</reference>
<organism evidence="14 15">
    <name type="scientific">Drosophila kikkawai</name>
    <name type="common">Fruit fly</name>
    <dbReference type="NCBI Taxonomy" id="30033"/>
    <lineage>
        <taxon>Eukaryota</taxon>
        <taxon>Metazoa</taxon>
        <taxon>Ecdysozoa</taxon>
        <taxon>Arthropoda</taxon>
        <taxon>Hexapoda</taxon>
        <taxon>Insecta</taxon>
        <taxon>Pterygota</taxon>
        <taxon>Neoptera</taxon>
        <taxon>Endopterygota</taxon>
        <taxon>Diptera</taxon>
        <taxon>Brachycera</taxon>
        <taxon>Muscomorpha</taxon>
        <taxon>Ephydroidea</taxon>
        <taxon>Drosophilidae</taxon>
        <taxon>Drosophila</taxon>
        <taxon>Sophophora</taxon>
    </lineage>
</organism>
<evidence type="ECO:0000256" key="13">
    <source>
        <dbReference type="SAM" id="MobiDB-lite"/>
    </source>
</evidence>
<dbReference type="InterPro" id="IPR018109">
    <property type="entry name" value="Folylpolyglutamate_synth_CS"/>
</dbReference>
<comment type="similarity">
    <text evidence="2">Belongs to the folylpolyglutamate synthase family.</text>
</comment>
<comment type="catalytic activity">
    <reaction evidence="12">
        <text>(6S)-5,6,7,8-tetrahydrofolyl-(gamma-L-Glu)(n) + L-glutamate + ATP = (6S)-5,6,7,8-tetrahydrofolyl-(gamma-L-Glu)(n+1) + ADP + phosphate + H(+)</text>
        <dbReference type="Rhea" id="RHEA:10580"/>
        <dbReference type="Rhea" id="RHEA-COMP:14738"/>
        <dbReference type="Rhea" id="RHEA-COMP:14740"/>
        <dbReference type="ChEBI" id="CHEBI:15378"/>
        <dbReference type="ChEBI" id="CHEBI:29985"/>
        <dbReference type="ChEBI" id="CHEBI:30616"/>
        <dbReference type="ChEBI" id="CHEBI:43474"/>
        <dbReference type="ChEBI" id="CHEBI:141005"/>
        <dbReference type="ChEBI" id="CHEBI:456216"/>
        <dbReference type="EC" id="6.3.2.17"/>
    </reaction>
</comment>
<keyword evidence="6" id="KW-0479">Metal-binding</keyword>
<evidence type="ECO:0000256" key="7">
    <source>
        <dbReference type="ARBA" id="ARBA00022741"/>
    </source>
</evidence>
<proteinExistence type="inferred from homology"/>
<keyword evidence="5" id="KW-0436">Ligase</keyword>
<evidence type="ECO:0000256" key="12">
    <source>
        <dbReference type="ARBA" id="ARBA00047493"/>
    </source>
</evidence>
<evidence type="ECO:0000256" key="6">
    <source>
        <dbReference type="ARBA" id="ARBA00022723"/>
    </source>
</evidence>
<keyword evidence="9" id="KW-0460">Magnesium</keyword>
<evidence type="ECO:0000256" key="11">
    <source>
        <dbReference type="ARBA" id="ARBA00030876"/>
    </source>
</evidence>
<dbReference type="PROSITE" id="PS01012">
    <property type="entry name" value="FOLYLPOLYGLU_SYNT_2"/>
    <property type="match status" value="1"/>
</dbReference>
<evidence type="ECO:0000313" key="15">
    <source>
        <dbReference type="RefSeq" id="XP_041630958.1"/>
    </source>
</evidence>
<feature type="compositionally biased region" description="Basic and acidic residues" evidence="13">
    <location>
        <begin position="83"/>
        <end position="96"/>
    </location>
</feature>
<keyword evidence="8" id="KW-0067">ATP-binding</keyword>
<dbReference type="SUPFAM" id="SSF53623">
    <property type="entry name" value="MurD-like peptide ligases, catalytic domain"/>
    <property type="match status" value="1"/>
</dbReference>
<dbReference type="PROSITE" id="PS01011">
    <property type="entry name" value="FOLYLPOLYGLU_SYNT_1"/>
    <property type="match status" value="1"/>
</dbReference>
<comment type="pathway">
    <text evidence="1">Cofactor biosynthesis; tetrahydrofolylpolyglutamate biosynthesis.</text>
</comment>
<feature type="region of interest" description="Disordered" evidence="13">
    <location>
        <begin position="20"/>
        <end position="40"/>
    </location>
</feature>
<evidence type="ECO:0000256" key="4">
    <source>
        <dbReference type="ARBA" id="ARBA00022563"/>
    </source>
</evidence>
<keyword evidence="7" id="KW-0547">Nucleotide-binding</keyword>
<evidence type="ECO:0000256" key="3">
    <source>
        <dbReference type="ARBA" id="ARBA00013025"/>
    </source>
</evidence>
<gene>
    <name evidence="15" type="primary">Fpgs1</name>
</gene>
<dbReference type="InterPro" id="IPR001645">
    <property type="entry name" value="Folylpolyglutamate_synth"/>
</dbReference>
<evidence type="ECO:0000256" key="5">
    <source>
        <dbReference type="ARBA" id="ARBA00022598"/>
    </source>
</evidence>
<sequence length="645" mass="72523">MLGRACVREITFLASFRPEDTTVPASRESRPDDPRAPAEKRSINMANRQLCRVCVPRLLPVSRSSTLSALSSSSRSPVSNRQSMREARLRAAREQHSSPPNYTLAELVFNPDLQRNVHDIGVIETKKCDKDCNAAFEHDGYSKEAVEQLNHLLISDETNKAVNEAFEAAIAQLNFLQSNEDTIRDSVISRRDARKFTVKYLERSGLALETVEKLSYIHVAGTKGKGSTCALTESLLRHQGLKTGFYSSPHILATNERIRINGQPLDKAKFTEHFWKVYNRLWELREHDHDMPAYFKFVTILGFHVFVEEKVDVAVLEVGIGGESDCTNIVRNVGTVGITSLALEHTDLLGITLEEIAWQKAGIIKPGSHVFTHVTQPECLEVIRQRAKDNGIDTIFQVPPTEEYFKSEATAAQPYEDLSAVIKLNGSLAVQLAMDYLVRAKGREHNANEIMMDQQLLDGLVKSHWPGRCQKVEWRGMRLFFDGAHTLESIEVCAEWFHKNVKDSPNPKILIFNRKGQTDIRPLLKVLHRTYPFDMACFSPNLSASKPIYASQVFLSVSEERQLGRSQSIANDWNDLCRAENTPLNSQAFPHLVDTFIAIREKYPLTDTSGELDVLVTGSFHLVGAAIAALDSIDQSQRNEQDDPK</sequence>
<dbReference type="GeneID" id="108083552"/>
<accession>A0ABM3C567</accession>
<name>A0ABM3C567_DROKI</name>
<dbReference type="NCBIfam" id="TIGR01499">
    <property type="entry name" value="folC"/>
    <property type="match status" value="1"/>
</dbReference>
<evidence type="ECO:0000256" key="8">
    <source>
        <dbReference type="ARBA" id="ARBA00022840"/>
    </source>
</evidence>
<feature type="compositionally biased region" description="Low complexity" evidence="13">
    <location>
        <begin position="69"/>
        <end position="79"/>
    </location>
</feature>
<dbReference type="RefSeq" id="XP_041630958.1">
    <property type="nucleotide sequence ID" value="XM_041775024.2"/>
</dbReference>
<keyword evidence="14" id="KW-1185">Reference proteome</keyword>
<dbReference type="Gene3D" id="3.40.1190.10">
    <property type="entry name" value="Mur-like, catalytic domain"/>
    <property type="match status" value="1"/>
</dbReference>
<protein>
    <recommendedName>
        <fullName evidence="3">tetrahydrofolate synthase</fullName>
        <ecNumber evidence="3">6.3.2.17</ecNumber>
    </recommendedName>
    <alternativeName>
        <fullName evidence="11">Folylpoly-gamma-glutamate synthetase</fullName>
    </alternativeName>
    <alternativeName>
        <fullName evidence="10">Tetrahydrofolylpolyglutamate synthase</fullName>
    </alternativeName>
</protein>
<evidence type="ECO:0000256" key="1">
    <source>
        <dbReference type="ARBA" id="ARBA00005150"/>
    </source>
</evidence>
<feature type="region of interest" description="Disordered" evidence="13">
    <location>
        <begin position="69"/>
        <end position="97"/>
    </location>
</feature>
<dbReference type="InterPro" id="IPR036615">
    <property type="entry name" value="Mur_ligase_C_dom_sf"/>
</dbReference>
<dbReference type="PANTHER" id="PTHR11136:SF5">
    <property type="entry name" value="FOLYLPOLYGLUTAMATE SYNTHASE, MITOCHONDRIAL"/>
    <property type="match status" value="1"/>
</dbReference>
<dbReference type="InterPro" id="IPR036565">
    <property type="entry name" value="Mur-like_cat_sf"/>
</dbReference>
<keyword evidence="4" id="KW-0554">One-carbon metabolism</keyword>
<feature type="compositionally biased region" description="Basic and acidic residues" evidence="13">
    <location>
        <begin position="27"/>
        <end position="40"/>
    </location>
</feature>